<gene>
    <name evidence="3" type="ORF">F6J85_10385</name>
</gene>
<evidence type="ECO:0000313" key="3">
    <source>
        <dbReference type="EMBL" id="QEW03468.1"/>
    </source>
</evidence>
<dbReference type="RefSeq" id="WP_150924914.1">
    <property type="nucleotide sequence ID" value="NZ_CP044232.1"/>
</dbReference>
<dbReference type="AlphaFoldDB" id="A0A5J6L4I7"/>
<feature type="compositionally biased region" description="Pro residues" evidence="1">
    <location>
        <begin position="34"/>
        <end position="48"/>
    </location>
</feature>
<feature type="region of interest" description="Disordered" evidence="1">
    <location>
        <begin position="27"/>
        <end position="61"/>
    </location>
</feature>
<dbReference type="PROSITE" id="PS51257">
    <property type="entry name" value="PROKAR_LIPOPROTEIN"/>
    <property type="match status" value="1"/>
</dbReference>
<evidence type="ECO:0000256" key="1">
    <source>
        <dbReference type="SAM" id="MobiDB-lite"/>
    </source>
</evidence>
<feature type="signal peptide" evidence="2">
    <location>
        <begin position="1"/>
        <end position="20"/>
    </location>
</feature>
<dbReference type="KEGG" id="mlz:F6J85_10385"/>
<keyword evidence="4" id="KW-1185">Reference proteome</keyword>
<dbReference type="Proteomes" id="UP000325516">
    <property type="component" value="Chromosome"/>
</dbReference>
<name>A0A5J6L4I7_9MICO</name>
<reference evidence="4" key="1">
    <citation type="submission" date="2019-09" db="EMBL/GenBank/DDBJ databases">
        <title>Mumia zhuanghuii sp. nov. isolated from the intestinal contents of plateau pika (Ochotona curzoniae) in the Qinghai-Tibet plateau of China.</title>
        <authorList>
            <person name="Tian Z."/>
        </authorList>
    </citation>
    <scope>NUCLEOTIDE SEQUENCE [LARGE SCALE GENOMIC DNA]</scope>
    <source>
        <strain evidence="4">L-031</strain>
    </source>
</reference>
<accession>A0A5J6L4I7</accession>
<dbReference type="EMBL" id="CP044232">
    <property type="protein sequence ID" value="QEW03468.1"/>
    <property type="molecule type" value="Genomic_DNA"/>
</dbReference>
<sequence>MRIPRLVTSLAIAVPLVLLAGCANENTPQTTPTTPGPPTSVPTSPAPTPSGDGADVDPTEPTCETIVPAGVVAEFEKVGWSAQAQPFRIGGIEIPGGIQCTWGDYSVATDHVQIYGWAPIEDAQIQRAQSELIGSGWRREEGEGGFYVTESTDTVIAPDENGYGFTYFFSDAWVTMADTKQGLVLVEWPPS</sequence>
<feature type="chain" id="PRO_5039306298" evidence="2">
    <location>
        <begin position="21"/>
        <end position="191"/>
    </location>
</feature>
<organism evidence="3 4">
    <name type="scientific">Microbacterium lushaniae</name>
    <dbReference type="NCBI Taxonomy" id="2614639"/>
    <lineage>
        <taxon>Bacteria</taxon>
        <taxon>Bacillati</taxon>
        <taxon>Actinomycetota</taxon>
        <taxon>Actinomycetes</taxon>
        <taxon>Micrococcales</taxon>
        <taxon>Microbacteriaceae</taxon>
        <taxon>Microbacterium</taxon>
    </lineage>
</organism>
<proteinExistence type="predicted"/>
<evidence type="ECO:0000313" key="4">
    <source>
        <dbReference type="Proteomes" id="UP000325516"/>
    </source>
</evidence>
<evidence type="ECO:0000256" key="2">
    <source>
        <dbReference type="SAM" id="SignalP"/>
    </source>
</evidence>
<protein>
    <submittedName>
        <fullName evidence="3">Uncharacterized protein</fullName>
    </submittedName>
</protein>
<keyword evidence="2" id="KW-0732">Signal</keyword>